<comment type="caution">
    <text evidence="1">The sequence shown here is derived from an EMBL/GenBank/DDBJ whole genome shotgun (WGS) entry which is preliminary data.</text>
</comment>
<protein>
    <submittedName>
        <fullName evidence="1">Uncharacterized protein</fullName>
    </submittedName>
</protein>
<gene>
    <name evidence="1" type="ORF">SDC9_144634</name>
</gene>
<sequence>MVNEVPERIIIGRRWVAVGQDHGRAGQQAAYHQVPDNPARAAQEHEAIAGQHIVLQAIGLEVGEHDAAMTVHHGLGQAGGSRRVHHPQRMGERHALELQRRCMARCIGPAHAVTPGHGRMFGIAAEQGPRHMNHLGNIGQSPEHLVQHFTAIELPAGIAIAVGRENQLGRNLLEAIQHHGYAHLRRAAGPDGANAGTGQKRHHRLGHIGQVGHDAIAAAQAEFAHPGRERRHVTLQLPP</sequence>
<proteinExistence type="predicted"/>
<reference evidence="1" key="1">
    <citation type="submission" date="2019-08" db="EMBL/GenBank/DDBJ databases">
        <authorList>
            <person name="Kucharzyk K."/>
            <person name="Murdoch R.W."/>
            <person name="Higgins S."/>
            <person name="Loffler F."/>
        </authorList>
    </citation>
    <scope>NUCLEOTIDE SEQUENCE</scope>
</reference>
<name>A0A645E7I5_9ZZZZ</name>
<organism evidence="1">
    <name type="scientific">bioreactor metagenome</name>
    <dbReference type="NCBI Taxonomy" id="1076179"/>
    <lineage>
        <taxon>unclassified sequences</taxon>
        <taxon>metagenomes</taxon>
        <taxon>ecological metagenomes</taxon>
    </lineage>
</organism>
<dbReference type="AlphaFoldDB" id="A0A645E7I5"/>
<accession>A0A645E7I5</accession>
<evidence type="ECO:0000313" key="1">
    <source>
        <dbReference type="EMBL" id="MPM97461.1"/>
    </source>
</evidence>
<dbReference type="EMBL" id="VSSQ01043740">
    <property type="protein sequence ID" value="MPM97461.1"/>
    <property type="molecule type" value="Genomic_DNA"/>
</dbReference>